<dbReference type="EMBL" id="CP011340">
    <property type="protein sequence ID" value="ALC21645.1"/>
    <property type="molecule type" value="Genomic_DNA"/>
</dbReference>
<protein>
    <submittedName>
        <fullName evidence="1">Uncharacterized protein</fullName>
    </submittedName>
</protein>
<dbReference type="GeneID" id="97235629"/>
<reference evidence="1 2" key="1">
    <citation type="submission" date="2015-08" db="EMBL/GenBank/DDBJ databases">
        <title>Genome sequence of the pristinamycin over-producing bacterium Streptomyces pristinaespiralis HCCB10218.</title>
        <authorList>
            <person name="Tian J."/>
            <person name="Yang J."/>
            <person name="Li L."/>
            <person name="Ruan L."/>
            <person name="Wei W."/>
            <person name="Zheng G."/>
            <person name="Wei Z."/>
            <person name="Yang S."/>
            <person name="Ge M."/>
            <person name="Jiang W."/>
            <person name="Lu Y."/>
        </authorList>
    </citation>
    <scope>NUCLEOTIDE SEQUENCE [LARGE SCALE GENOMIC DNA]</scope>
    <source>
        <strain evidence="1 2">HCCB 10218</strain>
    </source>
</reference>
<evidence type="ECO:0000313" key="2">
    <source>
        <dbReference type="Proteomes" id="UP000060513"/>
    </source>
</evidence>
<dbReference type="OMA" id="GLLHKWW"/>
<dbReference type="OrthoDB" id="3540811at2"/>
<sequence>MREIAAIIGWVTGVQGVPGRPGPTFGDKPWGLLHKWWDLPSAGYIAVAVAGVALALTAETAKKRA</sequence>
<proteinExistence type="predicted"/>
<dbReference type="RefSeq" id="WP_005313977.1">
    <property type="nucleotide sequence ID" value="NZ_CP011340.1"/>
</dbReference>
<name>A0A0M4DSL5_STRPR</name>
<gene>
    <name evidence="1" type="ORF">SPRI_3339</name>
</gene>
<evidence type="ECO:0000313" key="1">
    <source>
        <dbReference type="EMBL" id="ALC21645.1"/>
    </source>
</evidence>
<accession>A0A0M4DSL5</accession>
<dbReference type="Proteomes" id="UP000060513">
    <property type="component" value="Chromosome"/>
</dbReference>
<dbReference type="PATRIC" id="fig|38300.4.peg.3509"/>
<dbReference type="AlphaFoldDB" id="A0A0M4DSL5"/>
<dbReference type="KEGG" id="spri:SPRI_3339"/>
<organism evidence="1">
    <name type="scientific">Streptomyces pristinaespiralis</name>
    <dbReference type="NCBI Taxonomy" id="38300"/>
    <lineage>
        <taxon>Bacteria</taxon>
        <taxon>Bacillati</taxon>
        <taxon>Actinomycetota</taxon>
        <taxon>Actinomycetes</taxon>
        <taxon>Kitasatosporales</taxon>
        <taxon>Streptomycetaceae</taxon>
        <taxon>Streptomyces</taxon>
    </lineage>
</organism>